<dbReference type="eggNOG" id="KOG1399">
    <property type="taxonomic scope" value="Eukaryota"/>
</dbReference>
<evidence type="ECO:0000256" key="1">
    <source>
        <dbReference type="ARBA" id="ARBA00009183"/>
    </source>
</evidence>
<evidence type="ECO:0000256" key="3">
    <source>
        <dbReference type="ARBA" id="ARBA00022827"/>
    </source>
</evidence>
<gene>
    <name evidence="5" type="ORF">COCHEDRAFT_1200219</name>
</gene>
<dbReference type="Proteomes" id="UP000016936">
    <property type="component" value="Unassembled WGS sequence"/>
</dbReference>
<protein>
    <submittedName>
        <fullName evidence="5">Uncharacterized protein</fullName>
    </submittedName>
</protein>
<dbReference type="Pfam" id="PF00743">
    <property type="entry name" value="FMO-like"/>
    <property type="match status" value="1"/>
</dbReference>
<reference evidence="5 6" key="1">
    <citation type="journal article" date="2012" name="PLoS Pathog.">
        <title>Diverse lifestyles and strategies of plant pathogenesis encoded in the genomes of eighteen Dothideomycetes fungi.</title>
        <authorList>
            <person name="Ohm R.A."/>
            <person name="Feau N."/>
            <person name="Henrissat B."/>
            <person name="Schoch C.L."/>
            <person name="Horwitz B.A."/>
            <person name="Barry K.W."/>
            <person name="Condon B.J."/>
            <person name="Copeland A.C."/>
            <person name="Dhillon B."/>
            <person name="Glaser F."/>
            <person name="Hesse C.N."/>
            <person name="Kosti I."/>
            <person name="LaButti K."/>
            <person name="Lindquist E.A."/>
            <person name="Lucas S."/>
            <person name="Salamov A.A."/>
            <person name="Bradshaw R.E."/>
            <person name="Ciuffetti L."/>
            <person name="Hamelin R.C."/>
            <person name="Kema G.H.J."/>
            <person name="Lawrence C."/>
            <person name="Scott J.A."/>
            <person name="Spatafora J.W."/>
            <person name="Turgeon B.G."/>
            <person name="de Wit P.J.G.M."/>
            <person name="Zhong S."/>
            <person name="Goodwin S.B."/>
            <person name="Grigoriev I.V."/>
        </authorList>
    </citation>
    <scope>NUCLEOTIDE SEQUENCE [LARGE SCALE GENOMIC DNA]</scope>
    <source>
        <strain evidence="6">C5 / ATCC 48332 / race O</strain>
    </source>
</reference>
<dbReference type="EMBL" id="KB445569">
    <property type="protein sequence ID" value="EMD97539.1"/>
    <property type="molecule type" value="Genomic_DNA"/>
</dbReference>
<proteinExistence type="inferred from homology"/>
<dbReference type="InterPro" id="IPR036188">
    <property type="entry name" value="FAD/NAD-bd_sf"/>
</dbReference>
<dbReference type="AlphaFoldDB" id="M2UGH2"/>
<reference evidence="6" key="2">
    <citation type="journal article" date="2013" name="PLoS Genet.">
        <title>Comparative genome structure, secondary metabolite, and effector coding capacity across Cochliobolus pathogens.</title>
        <authorList>
            <person name="Condon B.J."/>
            <person name="Leng Y."/>
            <person name="Wu D."/>
            <person name="Bushley K.E."/>
            <person name="Ohm R.A."/>
            <person name="Otillar R."/>
            <person name="Martin J."/>
            <person name="Schackwitz W."/>
            <person name="Grimwood J."/>
            <person name="MohdZainudin N."/>
            <person name="Xue C."/>
            <person name="Wang R."/>
            <person name="Manning V.A."/>
            <person name="Dhillon B."/>
            <person name="Tu Z.J."/>
            <person name="Steffenson B.J."/>
            <person name="Salamov A."/>
            <person name="Sun H."/>
            <person name="Lowry S."/>
            <person name="LaButti K."/>
            <person name="Han J."/>
            <person name="Copeland A."/>
            <person name="Lindquist E."/>
            <person name="Barry K."/>
            <person name="Schmutz J."/>
            <person name="Baker S.E."/>
            <person name="Ciuffetti L.M."/>
            <person name="Grigoriev I.V."/>
            <person name="Zhong S."/>
            <person name="Turgeon B.G."/>
        </authorList>
    </citation>
    <scope>NUCLEOTIDE SEQUENCE [LARGE SCALE GENOMIC DNA]</scope>
    <source>
        <strain evidence="6">C5 / ATCC 48332 / race O</strain>
    </source>
</reference>
<dbReference type="SUPFAM" id="SSF51905">
    <property type="entry name" value="FAD/NAD(P)-binding domain"/>
    <property type="match status" value="2"/>
</dbReference>
<dbReference type="Gene3D" id="3.50.50.60">
    <property type="entry name" value="FAD/NAD(P)-binding domain"/>
    <property type="match status" value="2"/>
</dbReference>
<dbReference type="OMA" id="WISPFWI"/>
<evidence type="ECO:0000256" key="2">
    <source>
        <dbReference type="ARBA" id="ARBA00022630"/>
    </source>
</evidence>
<accession>M2UGH2</accession>
<dbReference type="OrthoDB" id="2915840at2759"/>
<dbReference type="HOGENOM" id="CLU_019225_1_0_1"/>
<dbReference type="InterPro" id="IPR050346">
    <property type="entry name" value="FMO-like"/>
</dbReference>
<dbReference type="GO" id="GO:0004499">
    <property type="term" value="F:N,N-dimethylaniline monooxygenase activity"/>
    <property type="evidence" value="ECO:0007669"/>
    <property type="project" value="InterPro"/>
</dbReference>
<evidence type="ECO:0000256" key="4">
    <source>
        <dbReference type="ARBA" id="ARBA00023002"/>
    </source>
</evidence>
<comment type="similarity">
    <text evidence="1">Belongs to the FMO family.</text>
</comment>
<evidence type="ECO:0000313" key="5">
    <source>
        <dbReference type="EMBL" id="EMD97539.1"/>
    </source>
</evidence>
<evidence type="ECO:0000313" key="6">
    <source>
        <dbReference type="Proteomes" id="UP000016936"/>
    </source>
</evidence>
<dbReference type="GO" id="GO:0050660">
    <property type="term" value="F:flavin adenine dinucleotide binding"/>
    <property type="evidence" value="ECO:0007669"/>
    <property type="project" value="InterPro"/>
</dbReference>
<keyword evidence="3" id="KW-0274">FAD</keyword>
<dbReference type="InterPro" id="IPR020946">
    <property type="entry name" value="Flavin_mOase-like"/>
</dbReference>
<organism evidence="5 6">
    <name type="scientific">Cochliobolus heterostrophus (strain C5 / ATCC 48332 / race O)</name>
    <name type="common">Southern corn leaf blight fungus</name>
    <name type="synonym">Bipolaris maydis</name>
    <dbReference type="NCBI Taxonomy" id="701091"/>
    <lineage>
        <taxon>Eukaryota</taxon>
        <taxon>Fungi</taxon>
        <taxon>Dikarya</taxon>
        <taxon>Ascomycota</taxon>
        <taxon>Pezizomycotina</taxon>
        <taxon>Dothideomycetes</taxon>
        <taxon>Pleosporomycetidae</taxon>
        <taxon>Pleosporales</taxon>
        <taxon>Pleosporineae</taxon>
        <taxon>Pleosporaceae</taxon>
        <taxon>Bipolaris</taxon>
    </lineage>
</organism>
<name>M2UGH2_COCH5</name>
<keyword evidence="2" id="KW-0285">Flavoprotein</keyword>
<dbReference type="GO" id="GO:0050661">
    <property type="term" value="F:NADP binding"/>
    <property type="evidence" value="ECO:0007669"/>
    <property type="project" value="InterPro"/>
</dbReference>
<keyword evidence="4" id="KW-0560">Oxidoreductase</keyword>
<dbReference type="PANTHER" id="PTHR23023">
    <property type="entry name" value="DIMETHYLANILINE MONOOXYGENASE"/>
    <property type="match status" value="1"/>
</dbReference>
<sequence length="596" mass="66473">MEEVDVVVIGASVNGLTAAHTYHRLHPSAKLLILDSAPSIGGPWAPERVFPGLKTNNLWGMFEHPDFPMDQKRFGVKQGTHIDAPKMYEYLCAFAEWADIKQFIRLNTIVEVLEQEQQGDEEKSWILHCVSSSSSSSSSAEKKETMIRAQKVIVATGNTNKSLLPAYPTSTTFSSPVLHTRDFPAHYTEIVRPQTHTVVVGSGKSAWDVAYACATQPSSSATLLIRPDGNGPVWMTPSHVTPFGMWLEKLVHTRFFGFMSPCPWATTTGVEGWLRYFLHKTWLGRKMVAGFWYVLSEDAVALNKLDAHAETKKLRPWRSAFEVGNALSIHNYPTDFFDLVRNGKISIVFDDIAALKDTDTVHLKSGTILTANAIVCATGWQKAHTFRFKPTSLQHTLGLPCPPTPADQALITASETSLFHDFPYLAQRDVSRTGHPDPLLRATSQPRSATTHQPYRLYRFIAPPRSLAHPTIAFAGALHCLATFPCAYIQSLWISSFLDGTLTTPSASPEQHGLLTDVYRNTQYGVHRGAMSYGHRLPDLVFDTLPYFDVLLADLRLAARRKGGPLREWLEGYGPEDYRGLLDEVEVRTRRRRGGV</sequence>
<keyword evidence="6" id="KW-1185">Reference proteome</keyword>